<dbReference type="AlphaFoldDB" id="A0A447IUI0"/>
<dbReference type="HAMAP" id="MF_01133">
    <property type="entry name" value="RuBisCO_L_type3"/>
    <property type="match status" value="1"/>
</dbReference>
<feature type="binding site" description="via carbamate group" evidence="6">
    <location>
        <position position="176"/>
    </location>
    <ligand>
        <name>Mg(2+)</name>
        <dbReference type="ChEBI" id="CHEBI:18420"/>
    </ligand>
</feature>
<dbReference type="NCBIfam" id="NF003252">
    <property type="entry name" value="PRK04208.1"/>
    <property type="match status" value="1"/>
</dbReference>
<dbReference type="PANTHER" id="PTHR42704">
    <property type="entry name" value="RIBULOSE BISPHOSPHATE CARBOXYLASE"/>
    <property type="match status" value="1"/>
</dbReference>
<name>A0A447IUI0_9ARCH</name>
<feature type="site" description="Transition state stabilizer" evidence="6">
    <location>
        <position position="308"/>
    </location>
</feature>
<dbReference type="Pfam" id="PF02788">
    <property type="entry name" value="RuBisCO_large_N"/>
    <property type="match status" value="1"/>
</dbReference>
<dbReference type="GO" id="GO:0016984">
    <property type="term" value="F:ribulose-bisphosphate carboxylase activity"/>
    <property type="evidence" value="ECO:0007669"/>
    <property type="project" value="UniProtKB-UniRule"/>
</dbReference>
<comment type="subunit">
    <text evidence="6">Homodimer or homodecamer. In contrast to form I RuBisCO, the form III RuBisCO is composed solely of large subunits.</text>
</comment>
<reference evidence="9" key="1">
    <citation type="submission" date="2018-12" db="EMBL/GenBank/DDBJ databases">
        <authorList>
            <person name="Jaffe A."/>
        </authorList>
    </citation>
    <scope>NUCLEOTIDE SEQUENCE</scope>
</reference>
<accession>A0A447IUI0</accession>
<feature type="binding site" evidence="6">
    <location>
        <position position="152"/>
    </location>
    <ligand>
        <name>substrate</name>
    </ligand>
</feature>
<comment type="similarity">
    <text evidence="6">Belongs to the RuBisCO large chain family. Type III subfamily.</text>
</comment>
<dbReference type="Pfam" id="PF00016">
    <property type="entry name" value="RuBisCO_large"/>
    <property type="match status" value="1"/>
</dbReference>
<dbReference type="GO" id="GO:0006196">
    <property type="term" value="P:AMP catabolic process"/>
    <property type="evidence" value="ECO:0007669"/>
    <property type="project" value="UniProtKB-UniRule"/>
</dbReference>
<evidence type="ECO:0000259" key="8">
    <source>
        <dbReference type="Pfam" id="PF02788"/>
    </source>
</evidence>
<comment type="miscellaneous">
    <text evidence="6">Because the Archaea possessing a type III RuBisCO are all anaerobic, it is most likely that only the carboxylase activity of RuBisCO, and not the competitive oxygenase activity (by which RuBP reacts with O(2) to form one molecule of 3-phosphoglycerate and one molecule of 2-phosphoglycolate), is biologically relevant in these strains.</text>
</comment>
<evidence type="ECO:0000313" key="9">
    <source>
        <dbReference type="EMBL" id="VDS11125.1"/>
    </source>
</evidence>
<proteinExistence type="inferred from homology"/>
<feature type="active site" description="Proton acceptor" evidence="6">
    <location>
        <position position="150"/>
    </location>
</feature>
<evidence type="ECO:0000256" key="5">
    <source>
        <dbReference type="ARBA" id="ARBA00023300"/>
    </source>
</evidence>
<gene>
    <name evidence="6 9" type="primary">rbcL</name>
</gene>
<dbReference type="SUPFAM" id="SSF54966">
    <property type="entry name" value="RuBisCO, large subunit, small (N-terminal) domain"/>
    <property type="match status" value="1"/>
</dbReference>
<keyword evidence="5 6" id="KW-0120">Carbon dioxide fixation</keyword>
<comment type="catalytic activity">
    <reaction evidence="6">
        <text>D-ribulose 1,5-bisphosphate + O2 = 2-phosphoglycolate + (2R)-3-phosphoglycerate + 2 H(+)</text>
        <dbReference type="Rhea" id="RHEA:36631"/>
        <dbReference type="ChEBI" id="CHEBI:15378"/>
        <dbReference type="ChEBI" id="CHEBI:15379"/>
        <dbReference type="ChEBI" id="CHEBI:57870"/>
        <dbReference type="ChEBI" id="CHEBI:58033"/>
        <dbReference type="ChEBI" id="CHEBI:58272"/>
    </reaction>
</comment>
<evidence type="ECO:0000256" key="1">
    <source>
        <dbReference type="ARBA" id="ARBA00022723"/>
    </source>
</evidence>
<dbReference type="SFLD" id="SFLDG00301">
    <property type="entry name" value="RuBisCO-like_proteins"/>
    <property type="match status" value="1"/>
</dbReference>
<organism evidence="9">
    <name type="scientific">uncultured Candidatus Pacearchaeota archaeon</name>
    <dbReference type="NCBI Taxonomy" id="2109283"/>
    <lineage>
        <taxon>Archaea</taxon>
        <taxon>Candidatus Pacearchaeota</taxon>
        <taxon>environmental samples</taxon>
    </lineage>
</organism>
<dbReference type="InterPro" id="IPR036376">
    <property type="entry name" value="RuBisCO_lsu_C_sf"/>
</dbReference>
<dbReference type="SFLD" id="SFLDS00014">
    <property type="entry name" value="RuBisCO"/>
    <property type="match status" value="1"/>
</dbReference>
<feature type="domain" description="Ribulose bisphosphate carboxylase large subunit ferrodoxin-like N-terminal" evidence="8">
    <location>
        <begin position="6"/>
        <end position="118"/>
    </location>
</feature>
<comment type="cofactor">
    <cofactor evidence="6">
        <name>Mg(2+)</name>
        <dbReference type="ChEBI" id="CHEBI:18420"/>
    </cofactor>
    <text evidence="6">Binds 1 Mg(2+) ion per subunit.</text>
</comment>
<feature type="binding site" evidence="6">
    <location>
        <position position="301"/>
    </location>
    <ligand>
        <name>substrate</name>
    </ligand>
</feature>
<feature type="binding site" evidence="6">
    <location>
        <position position="269"/>
    </location>
    <ligand>
        <name>substrate</name>
    </ligand>
</feature>
<dbReference type="Gene3D" id="3.20.20.110">
    <property type="entry name" value="Ribulose bisphosphate carboxylase, large subunit, C-terminal domain"/>
    <property type="match status" value="1"/>
</dbReference>
<keyword evidence="3 6" id="KW-0560">Oxidoreductase</keyword>
<keyword evidence="2 6" id="KW-0460">Magnesium</keyword>
<dbReference type="GO" id="GO:0000287">
    <property type="term" value="F:magnesium ion binding"/>
    <property type="evidence" value="ECO:0007669"/>
    <property type="project" value="UniProtKB-UniRule"/>
</dbReference>
<dbReference type="GO" id="GO:0016491">
    <property type="term" value="F:oxidoreductase activity"/>
    <property type="evidence" value="ECO:0007669"/>
    <property type="project" value="UniProtKB-KW"/>
</dbReference>
<dbReference type="EMBL" id="LR131737">
    <property type="protein sequence ID" value="VDS11125.1"/>
    <property type="molecule type" value="Genomic_DNA"/>
</dbReference>
<keyword evidence="1 6" id="KW-0479">Metal-binding</keyword>
<dbReference type="Gene3D" id="3.30.70.150">
    <property type="entry name" value="RuBisCO large subunit, N-terminal domain"/>
    <property type="match status" value="1"/>
</dbReference>
<dbReference type="SUPFAM" id="SSF51649">
    <property type="entry name" value="RuBisCo, C-terminal domain"/>
    <property type="match status" value="1"/>
</dbReference>
<dbReference type="InterPro" id="IPR000685">
    <property type="entry name" value="RuBisCO_lsu_C"/>
</dbReference>
<sequence length="431" mass="48088">MSQYLDFVDYNYKPSKKDMVCLFRFEPRAGVSVKEVLGRIAAESSNGTWTKLTTLKPHIRKIRGRAFYVRGNLVKIAYPEVLFEAGSMPQIYSAIAGNIFGMKAVNNLRLMDIDFPDSIMKSFKGPQFGIEGVRRFMKVKKRPLTATVPKPKVGMTTKEHAQVGYEAWAGGLDFLKDDENLTDQKFNRFEARAKACAKMRDRAEKETGEKKDYFINVTGEAKEMLIRAKIAADYDFKYVMCDIVTAGWSGLQTLRNFTQDTKQAIHAHRAMHATFDRNPRHGLSMLTLAKCARLVGVDNIHIGTVIGKLVGSKDEVLAIEDEMEYSNIEEEFKKGILEENWRNIKSVFPCSSGGLHPGIVPDIMKMLGNNIVIQAGGGVHGHPFGTKAGAEALRQAIDATMEGESLKEYAKGPGMNSLKVALEHFGHEKPI</sequence>
<protein>
    <recommendedName>
        <fullName evidence="6">Ribulose bisphosphate carboxylase</fullName>
        <shortName evidence="6">RuBisCO</shortName>
        <ecNumber evidence="6">4.1.1.39</ecNumber>
    </recommendedName>
</protein>
<feature type="binding site" evidence="6">
    <location>
        <position position="178"/>
    </location>
    <ligand>
        <name>Mg(2+)</name>
        <dbReference type="ChEBI" id="CHEBI:18420"/>
    </ligand>
</feature>
<comment type="catalytic activity">
    <reaction evidence="6">
        <text>2 (2R)-3-phosphoglycerate + 2 H(+) = D-ribulose 1,5-bisphosphate + CO2 + H2O</text>
        <dbReference type="Rhea" id="RHEA:23124"/>
        <dbReference type="ChEBI" id="CHEBI:15377"/>
        <dbReference type="ChEBI" id="CHEBI:15378"/>
        <dbReference type="ChEBI" id="CHEBI:16526"/>
        <dbReference type="ChEBI" id="CHEBI:57870"/>
        <dbReference type="ChEBI" id="CHEBI:58272"/>
        <dbReference type="EC" id="4.1.1.39"/>
    </reaction>
</comment>
<comment type="function">
    <text evidence="6">Catalyzes the addition of molecular CO(2) and H(2)O to ribulose 1,5-bisphosphate (RuBP), generating two molecules of 3-phosphoglycerate (3-PGA). Functions in an archaeal AMP degradation pathway, together with AMP phosphorylase and R15P isomerase.</text>
</comment>
<dbReference type="PROSITE" id="PS00157">
    <property type="entry name" value="RUBISCO_LARGE"/>
    <property type="match status" value="1"/>
</dbReference>
<feature type="active site" description="Proton acceptor" evidence="6">
    <location>
        <position position="268"/>
    </location>
</feature>
<evidence type="ECO:0000256" key="2">
    <source>
        <dbReference type="ARBA" id="ARBA00022842"/>
    </source>
</evidence>
<feature type="binding site" evidence="6">
    <location>
        <begin position="374"/>
        <end position="377"/>
    </location>
    <ligand>
        <name>substrate</name>
    </ligand>
</feature>
<dbReference type="PANTHER" id="PTHR42704:SF17">
    <property type="entry name" value="RIBULOSE BISPHOSPHATE CARBOXYLASE LARGE CHAIN"/>
    <property type="match status" value="1"/>
</dbReference>
<feature type="binding site" evidence="6">
    <location>
        <position position="179"/>
    </location>
    <ligand>
        <name>Mg(2+)</name>
        <dbReference type="ChEBI" id="CHEBI:18420"/>
    </ligand>
</feature>
<dbReference type="InterPro" id="IPR017712">
    <property type="entry name" value="RuBisCO_III"/>
</dbReference>
<dbReference type="NCBIfam" id="TIGR03326">
    <property type="entry name" value="rubisco_III"/>
    <property type="match status" value="1"/>
</dbReference>
<dbReference type="InterPro" id="IPR036422">
    <property type="entry name" value="RuBisCO_lsu_N_sf"/>
</dbReference>
<feature type="modified residue" description="N6-carboxylysine" evidence="6">
    <location>
        <position position="176"/>
    </location>
</feature>
<keyword evidence="4 6" id="KW-0456">Lyase</keyword>
<evidence type="ECO:0000256" key="6">
    <source>
        <dbReference type="HAMAP-Rule" id="MF_01133"/>
    </source>
</evidence>
<evidence type="ECO:0000256" key="4">
    <source>
        <dbReference type="ARBA" id="ARBA00023239"/>
    </source>
</evidence>
<dbReference type="InterPro" id="IPR017443">
    <property type="entry name" value="RuBisCO_lsu_fd_N"/>
</dbReference>
<dbReference type="InterPro" id="IPR020878">
    <property type="entry name" value="RuBisCo_large_chain_AS"/>
</dbReference>
<evidence type="ECO:0000259" key="7">
    <source>
        <dbReference type="Pfam" id="PF00016"/>
    </source>
</evidence>
<dbReference type="EC" id="4.1.1.39" evidence="6"/>
<dbReference type="GO" id="GO:0015977">
    <property type="term" value="P:carbon fixation"/>
    <property type="evidence" value="ECO:0007669"/>
    <property type="project" value="UniProtKB-KW"/>
</dbReference>
<evidence type="ECO:0000256" key="3">
    <source>
        <dbReference type="ARBA" id="ARBA00023002"/>
    </source>
</evidence>
<feature type="binding site" evidence="6">
    <location>
        <begin position="352"/>
        <end position="354"/>
    </location>
    <ligand>
        <name>substrate</name>
    </ligand>
</feature>
<feature type="domain" description="Ribulose bisphosphate carboxylase large subunit C-terminal" evidence="7">
    <location>
        <begin position="129"/>
        <end position="424"/>
    </location>
</feature>
<dbReference type="InterPro" id="IPR033966">
    <property type="entry name" value="RuBisCO"/>
</dbReference>